<feature type="signal peptide" evidence="6">
    <location>
        <begin position="1"/>
        <end position="24"/>
    </location>
</feature>
<dbReference type="OMA" id="MWARITL"/>
<evidence type="ECO:0000256" key="1">
    <source>
        <dbReference type="ARBA" id="ARBA00004613"/>
    </source>
</evidence>
<evidence type="ECO:0000313" key="7">
    <source>
        <dbReference type="EMBL" id="PRQ24087.1"/>
    </source>
</evidence>
<organism evidence="7 8">
    <name type="scientific">Rosa chinensis</name>
    <name type="common">China rose</name>
    <dbReference type="NCBI Taxonomy" id="74649"/>
    <lineage>
        <taxon>Eukaryota</taxon>
        <taxon>Viridiplantae</taxon>
        <taxon>Streptophyta</taxon>
        <taxon>Embryophyta</taxon>
        <taxon>Tracheophyta</taxon>
        <taxon>Spermatophyta</taxon>
        <taxon>Magnoliopsida</taxon>
        <taxon>eudicotyledons</taxon>
        <taxon>Gunneridae</taxon>
        <taxon>Pentapetalae</taxon>
        <taxon>rosids</taxon>
        <taxon>fabids</taxon>
        <taxon>Rosales</taxon>
        <taxon>Rosaceae</taxon>
        <taxon>Rosoideae</taxon>
        <taxon>Rosoideae incertae sedis</taxon>
        <taxon>Rosa</taxon>
    </lineage>
</organism>
<dbReference type="EMBL" id="PDCK01000044">
    <property type="protein sequence ID" value="PRQ24087.1"/>
    <property type="molecule type" value="Genomic_DNA"/>
</dbReference>
<evidence type="ECO:0000256" key="4">
    <source>
        <dbReference type="ARBA" id="ARBA00022525"/>
    </source>
</evidence>
<feature type="chain" id="PRO_5025093303" description="S-protein homolog" evidence="6">
    <location>
        <begin position="25"/>
        <end position="137"/>
    </location>
</feature>
<evidence type="ECO:0000256" key="6">
    <source>
        <dbReference type="RuleBase" id="RU367044"/>
    </source>
</evidence>
<accession>A0A2P6PQ76</accession>
<gene>
    <name evidence="7" type="ORF">RchiOBHm_Chr6g0268511</name>
</gene>
<evidence type="ECO:0000256" key="3">
    <source>
        <dbReference type="ARBA" id="ARBA00022471"/>
    </source>
</evidence>
<comment type="subcellular location">
    <subcellularLocation>
        <location evidence="1 6">Secreted</location>
    </subcellularLocation>
</comment>
<protein>
    <recommendedName>
        <fullName evidence="6">S-protein homolog</fullName>
    </recommendedName>
</protein>
<keyword evidence="5 6" id="KW-0732">Signal</keyword>
<comment type="similarity">
    <text evidence="2 6">Belongs to the plant self-incompatibility (S1) protein family.</text>
</comment>
<proteinExistence type="inferred from homology"/>
<dbReference type="GO" id="GO:0060320">
    <property type="term" value="P:rejection of self pollen"/>
    <property type="evidence" value="ECO:0007669"/>
    <property type="project" value="UniProtKB-KW"/>
</dbReference>
<evidence type="ECO:0000256" key="2">
    <source>
        <dbReference type="ARBA" id="ARBA00005581"/>
    </source>
</evidence>
<sequence length="137" mass="15829">MALFIGKVVLLMLVLSLTVMTISGEDIGRKTRHIKILNDLDGNFPLTVHCKSADDDIGEKTLRHGAVYEFSFQPKVIPRTTLFFCSFQWNSILHHFNVYYEGVDCSECWYTVKNDGKNLCRYDFAVGQYDLCYVWND</sequence>
<dbReference type="PANTHER" id="PTHR31232">
    <property type="match status" value="1"/>
</dbReference>
<evidence type="ECO:0000256" key="5">
    <source>
        <dbReference type="ARBA" id="ARBA00022729"/>
    </source>
</evidence>
<dbReference type="AlphaFoldDB" id="A0A2P6PQ76"/>
<keyword evidence="8" id="KW-1185">Reference proteome</keyword>
<evidence type="ECO:0000313" key="8">
    <source>
        <dbReference type="Proteomes" id="UP000238479"/>
    </source>
</evidence>
<dbReference type="Proteomes" id="UP000238479">
    <property type="component" value="Chromosome 6"/>
</dbReference>
<keyword evidence="4 6" id="KW-0964">Secreted</keyword>
<dbReference type="Pfam" id="PF05938">
    <property type="entry name" value="Self-incomp_S1"/>
    <property type="match status" value="1"/>
</dbReference>
<reference evidence="7 8" key="1">
    <citation type="journal article" date="2018" name="Nat. Genet.">
        <title>The Rosa genome provides new insights in the design of modern roses.</title>
        <authorList>
            <person name="Bendahmane M."/>
        </authorList>
    </citation>
    <scope>NUCLEOTIDE SEQUENCE [LARGE SCALE GENOMIC DNA]</scope>
    <source>
        <strain evidence="8">cv. Old Blush</strain>
    </source>
</reference>
<dbReference type="PANTHER" id="PTHR31232:SF43">
    <property type="entry name" value="S-PROTEIN HOMOLOG 29-RELATED"/>
    <property type="match status" value="1"/>
</dbReference>
<name>A0A2P6PQ76_ROSCH</name>
<dbReference type="InterPro" id="IPR010264">
    <property type="entry name" value="Self-incomp_S1"/>
</dbReference>
<keyword evidence="3 6" id="KW-0713">Self-incompatibility</keyword>
<dbReference type="Gramene" id="PRQ24087">
    <property type="protein sequence ID" value="PRQ24087"/>
    <property type="gene ID" value="RchiOBHm_Chr6g0268511"/>
</dbReference>
<comment type="caution">
    <text evidence="7">The sequence shown here is derived from an EMBL/GenBank/DDBJ whole genome shotgun (WGS) entry which is preliminary data.</text>
</comment>
<dbReference type="GO" id="GO:0005576">
    <property type="term" value="C:extracellular region"/>
    <property type="evidence" value="ECO:0007669"/>
    <property type="project" value="UniProtKB-SubCell"/>
</dbReference>